<gene>
    <name evidence="1" type="ORF">EDD57_10342</name>
</gene>
<dbReference type="Proteomes" id="UP000294746">
    <property type="component" value="Unassembled WGS sequence"/>
</dbReference>
<comment type="caution">
    <text evidence="1">The sequence shown here is derived from an EMBL/GenBank/DDBJ whole genome shotgun (WGS) entry which is preliminary data.</text>
</comment>
<reference evidence="1 2" key="1">
    <citation type="submission" date="2019-03" db="EMBL/GenBank/DDBJ databases">
        <title>Genomic Encyclopedia of Type Strains, Phase IV (KMG-IV): sequencing the most valuable type-strain genomes for metagenomic binning, comparative biology and taxonomic classification.</title>
        <authorList>
            <person name="Goeker M."/>
        </authorList>
    </citation>
    <scope>NUCLEOTIDE SEQUENCE [LARGE SCALE GENOMIC DNA]</scope>
    <source>
        <strain evidence="1 2">DSM 46831</strain>
    </source>
</reference>
<evidence type="ECO:0000313" key="1">
    <source>
        <dbReference type="EMBL" id="TCP70229.1"/>
    </source>
</evidence>
<sequence>MDEKLTTATMRNIITGKKNVSKKKTISYLCQKLDWEWEKIPQYAYIGLPLPIRLI</sequence>
<protein>
    <submittedName>
        <fullName evidence="1">Uncharacterized protein</fullName>
    </submittedName>
</protein>
<evidence type="ECO:0000313" key="2">
    <source>
        <dbReference type="Proteomes" id="UP000294746"/>
    </source>
</evidence>
<dbReference type="EMBL" id="SLXV01000003">
    <property type="protein sequence ID" value="TCP70229.1"/>
    <property type="molecule type" value="Genomic_DNA"/>
</dbReference>
<dbReference type="AlphaFoldDB" id="A0A4R2RZ86"/>
<keyword evidence="2" id="KW-1185">Reference proteome</keyword>
<proteinExistence type="predicted"/>
<organism evidence="1 2">
    <name type="scientific">Baia soyae</name>
    <dbReference type="NCBI Taxonomy" id="1544746"/>
    <lineage>
        <taxon>Bacteria</taxon>
        <taxon>Bacillati</taxon>
        <taxon>Bacillota</taxon>
        <taxon>Bacilli</taxon>
        <taxon>Bacillales</taxon>
        <taxon>Thermoactinomycetaceae</taxon>
        <taxon>Baia</taxon>
    </lineage>
</organism>
<name>A0A4R2RZ86_9BACL</name>
<accession>A0A4R2RZ86</accession>